<dbReference type="Proteomes" id="UP000053558">
    <property type="component" value="Unassembled WGS sequence"/>
</dbReference>
<dbReference type="GeneID" id="19203483"/>
<comment type="caution">
    <text evidence="2">The sequence shown here is derived from an EMBL/GenBank/DDBJ whole genome shotgun (WGS) entry which is preliminary data.</text>
</comment>
<gene>
    <name evidence="2" type="ORF">CONPUDRAFT_155613</name>
</gene>
<keyword evidence="3" id="KW-1185">Reference proteome</keyword>
<reference evidence="3" key="1">
    <citation type="journal article" date="2012" name="Science">
        <title>The Paleozoic origin of enzymatic lignin decomposition reconstructed from 31 fungal genomes.</title>
        <authorList>
            <person name="Floudas D."/>
            <person name="Binder M."/>
            <person name="Riley R."/>
            <person name="Barry K."/>
            <person name="Blanchette R.A."/>
            <person name="Henrissat B."/>
            <person name="Martinez A.T."/>
            <person name="Otillar R."/>
            <person name="Spatafora J.W."/>
            <person name="Yadav J.S."/>
            <person name="Aerts A."/>
            <person name="Benoit I."/>
            <person name="Boyd A."/>
            <person name="Carlson A."/>
            <person name="Copeland A."/>
            <person name="Coutinho P.M."/>
            <person name="de Vries R.P."/>
            <person name="Ferreira P."/>
            <person name="Findley K."/>
            <person name="Foster B."/>
            <person name="Gaskell J."/>
            <person name="Glotzer D."/>
            <person name="Gorecki P."/>
            <person name="Heitman J."/>
            <person name="Hesse C."/>
            <person name="Hori C."/>
            <person name="Igarashi K."/>
            <person name="Jurgens J.A."/>
            <person name="Kallen N."/>
            <person name="Kersten P."/>
            <person name="Kohler A."/>
            <person name="Kuees U."/>
            <person name="Kumar T.K.A."/>
            <person name="Kuo A."/>
            <person name="LaButti K."/>
            <person name="Larrondo L.F."/>
            <person name="Lindquist E."/>
            <person name="Ling A."/>
            <person name="Lombard V."/>
            <person name="Lucas S."/>
            <person name="Lundell T."/>
            <person name="Martin R."/>
            <person name="McLaughlin D.J."/>
            <person name="Morgenstern I."/>
            <person name="Morin E."/>
            <person name="Murat C."/>
            <person name="Nagy L.G."/>
            <person name="Nolan M."/>
            <person name="Ohm R.A."/>
            <person name="Patyshakuliyeva A."/>
            <person name="Rokas A."/>
            <person name="Ruiz-Duenas F.J."/>
            <person name="Sabat G."/>
            <person name="Salamov A."/>
            <person name="Samejima M."/>
            <person name="Schmutz J."/>
            <person name="Slot J.C."/>
            <person name="St John F."/>
            <person name="Stenlid J."/>
            <person name="Sun H."/>
            <person name="Sun S."/>
            <person name="Syed K."/>
            <person name="Tsang A."/>
            <person name="Wiebenga A."/>
            <person name="Young D."/>
            <person name="Pisabarro A."/>
            <person name="Eastwood D.C."/>
            <person name="Martin F."/>
            <person name="Cullen D."/>
            <person name="Grigoriev I.V."/>
            <person name="Hibbett D.S."/>
        </authorList>
    </citation>
    <scope>NUCLEOTIDE SEQUENCE [LARGE SCALE GENOMIC DNA]</scope>
    <source>
        <strain evidence="3">RWD-64-598 SS2</strain>
    </source>
</reference>
<evidence type="ECO:0000313" key="3">
    <source>
        <dbReference type="Proteomes" id="UP000053558"/>
    </source>
</evidence>
<sequence length="92" mass="10398">MSKGLSTTLPVRMHAQDEASHSGGKHSHPRQPTEPTHPMHPRVRWQGHPCQGMQTFLDSRLRAELRQLELTRPHLFTVHDPTSSAEFPGKCS</sequence>
<evidence type="ECO:0000313" key="2">
    <source>
        <dbReference type="EMBL" id="EIW78910.1"/>
    </source>
</evidence>
<organism evidence="2 3">
    <name type="scientific">Coniophora puteana (strain RWD-64-598)</name>
    <name type="common">Brown rot fungus</name>
    <dbReference type="NCBI Taxonomy" id="741705"/>
    <lineage>
        <taxon>Eukaryota</taxon>
        <taxon>Fungi</taxon>
        <taxon>Dikarya</taxon>
        <taxon>Basidiomycota</taxon>
        <taxon>Agaricomycotina</taxon>
        <taxon>Agaricomycetes</taxon>
        <taxon>Agaricomycetidae</taxon>
        <taxon>Boletales</taxon>
        <taxon>Coniophorineae</taxon>
        <taxon>Coniophoraceae</taxon>
        <taxon>Coniophora</taxon>
    </lineage>
</organism>
<evidence type="ECO:0000256" key="1">
    <source>
        <dbReference type="SAM" id="MobiDB-lite"/>
    </source>
</evidence>
<protein>
    <submittedName>
        <fullName evidence="2">Uncharacterized protein</fullName>
    </submittedName>
</protein>
<dbReference type="KEGG" id="cput:CONPUDRAFT_155613"/>
<dbReference type="EMBL" id="JH711581">
    <property type="protein sequence ID" value="EIW78910.1"/>
    <property type="molecule type" value="Genomic_DNA"/>
</dbReference>
<dbReference type="AlphaFoldDB" id="A0A5M3MJ11"/>
<feature type="region of interest" description="Disordered" evidence="1">
    <location>
        <begin position="1"/>
        <end position="47"/>
    </location>
</feature>
<proteinExistence type="predicted"/>
<accession>A0A5M3MJ11</accession>
<name>A0A5M3MJ11_CONPW</name>
<dbReference type="RefSeq" id="XP_007770665.1">
    <property type="nucleotide sequence ID" value="XM_007772475.1"/>
</dbReference>